<evidence type="ECO:0000313" key="2">
    <source>
        <dbReference type="Proteomes" id="UP000054166"/>
    </source>
</evidence>
<evidence type="ECO:0008006" key="3">
    <source>
        <dbReference type="Google" id="ProtNLM"/>
    </source>
</evidence>
<proteinExistence type="predicted"/>
<dbReference type="AlphaFoldDB" id="A0A0C3G062"/>
<dbReference type="Proteomes" id="UP000054166">
    <property type="component" value="Unassembled WGS sequence"/>
</dbReference>
<accession>A0A0C3G062</accession>
<protein>
    <recommendedName>
        <fullName evidence="3">HNH nuclease domain-containing protein</fullName>
    </recommendedName>
</protein>
<reference evidence="2" key="2">
    <citation type="submission" date="2015-01" db="EMBL/GenBank/DDBJ databases">
        <title>Evolutionary Origins and Diversification of the Mycorrhizal Mutualists.</title>
        <authorList>
            <consortium name="DOE Joint Genome Institute"/>
            <consortium name="Mycorrhizal Genomics Consortium"/>
            <person name="Kohler A."/>
            <person name="Kuo A."/>
            <person name="Nagy L.G."/>
            <person name="Floudas D."/>
            <person name="Copeland A."/>
            <person name="Barry K.W."/>
            <person name="Cichocki N."/>
            <person name="Veneault-Fourrey C."/>
            <person name="LaButti K."/>
            <person name="Lindquist E.A."/>
            <person name="Lipzen A."/>
            <person name="Lundell T."/>
            <person name="Morin E."/>
            <person name="Murat C."/>
            <person name="Riley R."/>
            <person name="Ohm R."/>
            <person name="Sun H."/>
            <person name="Tunlid A."/>
            <person name="Henrissat B."/>
            <person name="Grigoriev I.V."/>
            <person name="Hibbett D.S."/>
            <person name="Martin F."/>
        </authorList>
    </citation>
    <scope>NUCLEOTIDE SEQUENCE [LARGE SCALE GENOMIC DNA]</scope>
    <source>
        <strain evidence="2">F 1598</strain>
    </source>
</reference>
<sequence length="123" mass="13778">MAGDSQASFSQSVRNRIRETYKHRCVICLAWIDTTQCAHVLDAATPGALQLRNAVTLGVLPKGYQKNALANGMVQCPNCHALFTKNRVVLSLPIPVLKYLEKYVRSTRKAVLKPLHEVRHVLR</sequence>
<reference evidence="1 2" key="1">
    <citation type="submission" date="2014-04" db="EMBL/GenBank/DDBJ databases">
        <authorList>
            <consortium name="DOE Joint Genome Institute"/>
            <person name="Kuo A."/>
            <person name="Tarkka M."/>
            <person name="Buscot F."/>
            <person name="Kohler A."/>
            <person name="Nagy L.G."/>
            <person name="Floudas D."/>
            <person name="Copeland A."/>
            <person name="Barry K.W."/>
            <person name="Cichocki N."/>
            <person name="Veneault-Fourrey C."/>
            <person name="LaButti K."/>
            <person name="Lindquist E.A."/>
            <person name="Lipzen A."/>
            <person name="Lundell T."/>
            <person name="Morin E."/>
            <person name="Murat C."/>
            <person name="Sun H."/>
            <person name="Tunlid A."/>
            <person name="Henrissat B."/>
            <person name="Grigoriev I.V."/>
            <person name="Hibbett D.S."/>
            <person name="Martin F."/>
            <person name="Nordberg H.P."/>
            <person name="Cantor M.N."/>
            <person name="Hua S.X."/>
        </authorList>
    </citation>
    <scope>NUCLEOTIDE SEQUENCE [LARGE SCALE GENOMIC DNA]</scope>
    <source>
        <strain evidence="1 2">F 1598</strain>
    </source>
</reference>
<gene>
    <name evidence="1" type="ORF">PILCRDRAFT_365117</name>
</gene>
<evidence type="ECO:0000313" key="1">
    <source>
        <dbReference type="EMBL" id="KIM85474.1"/>
    </source>
</evidence>
<dbReference type="STRING" id="765440.A0A0C3G062"/>
<name>A0A0C3G062_PILCF</name>
<keyword evidence="2" id="KW-1185">Reference proteome</keyword>
<dbReference type="InParanoid" id="A0A0C3G062"/>
<dbReference type="EMBL" id="KN832985">
    <property type="protein sequence ID" value="KIM85474.1"/>
    <property type="molecule type" value="Genomic_DNA"/>
</dbReference>
<dbReference type="HOGENOM" id="CLU_2016113_0_0_1"/>
<dbReference type="OrthoDB" id="3048402at2759"/>
<organism evidence="1 2">
    <name type="scientific">Piloderma croceum (strain F 1598)</name>
    <dbReference type="NCBI Taxonomy" id="765440"/>
    <lineage>
        <taxon>Eukaryota</taxon>
        <taxon>Fungi</taxon>
        <taxon>Dikarya</taxon>
        <taxon>Basidiomycota</taxon>
        <taxon>Agaricomycotina</taxon>
        <taxon>Agaricomycetes</taxon>
        <taxon>Agaricomycetidae</taxon>
        <taxon>Atheliales</taxon>
        <taxon>Atheliaceae</taxon>
        <taxon>Piloderma</taxon>
    </lineage>
</organism>